<dbReference type="Pfam" id="PF00378">
    <property type="entry name" value="ECH_1"/>
    <property type="match status" value="1"/>
</dbReference>
<dbReference type="RefSeq" id="WP_053223693.1">
    <property type="nucleotide sequence ID" value="NZ_JSVA01000010.1"/>
</dbReference>
<protein>
    <submittedName>
        <fullName evidence="3">Methylglutaconyl-CoA hydratase</fullName>
    </submittedName>
</protein>
<dbReference type="InterPro" id="IPR018376">
    <property type="entry name" value="Enoyl-CoA_hyd/isom_CS"/>
</dbReference>
<name>A0A0L8AKJ7_9BACT</name>
<comment type="similarity">
    <text evidence="1 2">Belongs to the enoyl-CoA hydratase/isomerase family.</text>
</comment>
<evidence type="ECO:0000313" key="4">
    <source>
        <dbReference type="Proteomes" id="UP000036908"/>
    </source>
</evidence>
<evidence type="ECO:0000313" key="3">
    <source>
        <dbReference type="EMBL" id="KOF02747.1"/>
    </source>
</evidence>
<organism evidence="3 4">
    <name type="scientific">Roseivirga seohaensis subsp. aquiponti</name>
    <dbReference type="NCBI Taxonomy" id="1566026"/>
    <lineage>
        <taxon>Bacteria</taxon>
        <taxon>Pseudomonadati</taxon>
        <taxon>Bacteroidota</taxon>
        <taxon>Cytophagia</taxon>
        <taxon>Cytophagales</taxon>
        <taxon>Roseivirgaceae</taxon>
        <taxon>Roseivirga</taxon>
    </lineage>
</organism>
<gene>
    <name evidence="3" type="ORF">OB69_10585</name>
</gene>
<dbReference type="EMBL" id="JSVA01000010">
    <property type="protein sequence ID" value="KOF02747.1"/>
    <property type="molecule type" value="Genomic_DNA"/>
</dbReference>
<sequence>MEEMTLVKYQVANRVATITLNRPEKRNALNAEMVTQLKQAFTQAEEDENAKVIVLDAAGDSFCAGADLAYLQQLQNNTFEENLADSNHLKELFLQIYQHPKVVIAKIQGHAIAGGCGLATVCDFSFTVPEAKFGYTEVRIGFIPAIVKVFLLRKIGEGKAKSLLLTGELIPAELAESMGLVNTVVEAIDLDMEVANFAQMLVQKNSGQSMAFTKQMIAAVQSMDVEEGLNYAAEMNAKARASEDCQKGIAAFLNKEKIVW</sequence>
<dbReference type="Gene3D" id="3.90.226.10">
    <property type="entry name" value="2-enoyl-CoA Hydratase, Chain A, domain 1"/>
    <property type="match status" value="1"/>
</dbReference>
<dbReference type="InterPro" id="IPR051683">
    <property type="entry name" value="Enoyl-CoA_Hydratase/Isomerase"/>
</dbReference>
<dbReference type="InterPro" id="IPR029045">
    <property type="entry name" value="ClpP/crotonase-like_dom_sf"/>
</dbReference>
<evidence type="ECO:0000256" key="2">
    <source>
        <dbReference type="RuleBase" id="RU003707"/>
    </source>
</evidence>
<reference evidence="4" key="1">
    <citation type="submission" date="2014-11" db="EMBL/GenBank/DDBJ databases">
        <title>Genome sequencing of Roseivirga sp. D-25.</title>
        <authorList>
            <person name="Selvaratnam C."/>
            <person name="Thevarajoo S."/>
            <person name="Goh K.M."/>
            <person name="Eee R."/>
            <person name="Chan K.-G."/>
            <person name="Chong C.S."/>
        </authorList>
    </citation>
    <scope>NUCLEOTIDE SEQUENCE [LARGE SCALE GENOMIC DNA]</scope>
    <source>
        <strain evidence="4">D-25</strain>
    </source>
</reference>
<keyword evidence="4" id="KW-1185">Reference proteome</keyword>
<dbReference type="CDD" id="cd06558">
    <property type="entry name" value="crotonase-like"/>
    <property type="match status" value="1"/>
</dbReference>
<dbReference type="AlphaFoldDB" id="A0A0L8AKJ7"/>
<dbReference type="PATRIC" id="fig|1566026.4.peg.402"/>
<evidence type="ECO:0000256" key="1">
    <source>
        <dbReference type="ARBA" id="ARBA00005254"/>
    </source>
</evidence>
<dbReference type="PANTHER" id="PTHR42964">
    <property type="entry name" value="ENOYL-COA HYDRATASE"/>
    <property type="match status" value="1"/>
</dbReference>
<dbReference type="InterPro" id="IPR014748">
    <property type="entry name" value="Enoyl-CoA_hydra_C"/>
</dbReference>
<comment type="caution">
    <text evidence="3">The sequence shown here is derived from an EMBL/GenBank/DDBJ whole genome shotgun (WGS) entry which is preliminary data.</text>
</comment>
<dbReference type="GO" id="GO:0003824">
    <property type="term" value="F:catalytic activity"/>
    <property type="evidence" value="ECO:0007669"/>
    <property type="project" value="InterPro"/>
</dbReference>
<dbReference type="SUPFAM" id="SSF52096">
    <property type="entry name" value="ClpP/crotonase"/>
    <property type="match status" value="1"/>
</dbReference>
<dbReference type="PROSITE" id="PS00166">
    <property type="entry name" value="ENOYL_COA_HYDRATASE"/>
    <property type="match status" value="1"/>
</dbReference>
<accession>A0A0L8AKJ7</accession>
<proteinExistence type="inferred from homology"/>
<dbReference type="Gene3D" id="1.10.12.10">
    <property type="entry name" value="Lyase 2-enoyl-coa Hydratase, Chain A, domain 2"/>
    <property type="match status" value="1"/>
</dbReference>
<dbReference type="PANTHER" id="PTHR42964:SF1">
    <property type="entry name" value="POLYKETIDE BIOSYNTHESIS ENOYL-COA HYDRATASE PKSH-RELATED"/>
    <property type="match status" value="1"/>
</dbReference>
<dbReference type="Proteomes" id="UP000036908">
    <property type="component" value="Unassembled WGS sequence"/>
</dbReference>
<dbReference type="InterPro" id="IPR001753">
    <property type="entry name" value="Enoyl-CoA_hydra/iso"/>
</dbReference>